<accession>A0A0F9PBD9</accession>
<evidence type="ECO:0000313" key="1">
    <source>
        <dbReference type="EMBL" id="KKN27434.1"/>
    </source>
</evidence>
<gene>
    <name evidence="1" type="ORF">LCGC14_0864490</name>
</gene>
<dbReference type="AlphaFoldDB" id="A0A0F9PBD9"/>
<name>A0A0F9PBD9_9ZZZZ</name>
<sequence>MSDRTKLTPKDSSRKLTLHDLFEYERGFYADWAAKKSTGKTTVEVTWLDGGIRLVEVTRKNRGVK</sequence>
<dbReference type="EMBL" id="LAZR01002637">
    <property type="protein sequence ID" value="KKN27434.1"/>
    <property type="molecule type" value="Genomic_DNA"/>
</dbReference>
<protein>
    <submittedName>
        <fullName evidence="1">Uncharacterized protein</fullName>
    </submittedName>
</protein>
<organism evidence="1">
    <name type="scientific">marine sediment metagenome</name>
    <dbReference type="NCBI Taxonomy" id="412755"/>
    <lineage>
        <taxon>unclassified sequences</taxon>
        <taxon>metagenomes</taxon>
        <taxon>ecological metagenomes</taxon>
    </lineage>
</organism>
<proteinExistence type="predicted"/>
<comment type="caution">
    <text evidence="1">The sequence shown here is derived from an EMBL/GenBank/DDBJ whole genome shotgun (WGS) entry which is preliminary data.</text>
</comment>
<reference evidence="1" key="1">
    <citation type="journal article" date="2015" name="Nature">
        <title>Complex archaea that bridge the gap between prokaryotes and eukaryotes.</title>
        <authorList>
            <person name="Spang A."/>
            <person name="Saw J.H."/>
            <person name="Jorgensen S.L."/>
            <person name="Zaremba-Niedzwiedzka K."/>
            <person name="Martijn J."/>
            <person name="Lind A.E."/>
            <person name="van Eijk R."/>
            <person name="Schleper C."/>
            <person name="Guy L."/>
            <person name="Ettema T.J."/>
        </authorList>
    </citation>
    <scope>NUCLEOTIDE SEQUENCE</scope>
</reference>